<evidence type="ECO:0000313" key="10">
    <source>
        <dbReference type="EMBL" id="TRO80548.1"/>
    </source>
</evidence>
<dbReference type="InterPro" id="IPR003660">
    <property type="entry name" value="HAMP_dom"/>
</dbReference>
<evidence type="ECO:0000256" key="4">
    <source>
        <dbReference type="PROSITE-ProRule" id="PRU00284"/>
    </source>
</evidence>
<dbReference type="InterPro" id="IPR032255">
    <property type="entry name" value="HBM"/>
</dbReference>
<evidence type="ECO:0000259" key="8">
    <source>
        <dbReference type="PROSITE" id="PS50111"/>
    </source>
</evidence>
<feature type="domain" description="Methyl-accepting transducer" evidence="8">
    <location>
        <begin position="392"/>
        <end position="621"/>
    </location>
</feature>
<keyword evidence="7" id="KW-1133">Transmembrane helix</keyword>
<evidence type="ECO:0000256" key="6">
    <source>
        <dbReference type="SAM" id="MobiDB-lite"/>
    </source>
</evidence>
<dbReference type="CDD" id="cd06225">
    <property type="entry name" value="HAMP"/>
    <property type="match status" value="1"/>
</dbReference>
<evidence type="ECO:0000259" key="9">
    <source>
        <dbReference type="PROSITE" id="PS50885"/>
    </source>
</evidence>
<dbReference type="PROSITE" id="PS50111">
    <property type="entry name" value="CHEMOTAXIS_TRANSDUC_2"/>
    <property type="match status" value="1"/>
</dbReference>
<feature type="domain" description="HAMP" evidence="9">
    <location>
        <begin position="299"/>
        <end position="352"/>
    </location>
</feature>
<dbReference type="GO" id="GO:0007165">
    <property type="term" value="P:signal transduction"/>
    <property type="evidence" value="ECO:0007669"/>
    <property type="project" value="UniProtKB-KW"/>
</dbReference>
<comment type="subcellular location">
    <subcellularLocation>
        <location evidence="1">Membrane</location>
    </subcellularLocation>
</comment>
<feature type="compositionally biased region" description="Pro residues" evidence="6">
    <location>
        <begin position="656"/>
        <end position="666"/>
    </location>
</feature>
<dbReference type="Proteomes" id="UP000317155">
    <property type="component" value="Unassembled WGS sequence"/>
</dbReference>
<name>A0A550JBB6_9BACT</name>
<accession>A0A550JBB6</accession>
<sequence length="699" mass="75243">MNIGQKLLVGFGVVLLLTVVVGALGGYSLDRVATTYQVDIAKENFIKEQTDGIKVSLLEVRRSEKDFLMRRDLKYPDRVTEYLGIGENQIKKIVENTEDEQIKGKARQILDEIGRYRESFKKLVDATVKRGLDEKSGLYGEFRAAAHNVEKVLQELGFQQGEVLYLTLRRHEKDYMLRGDEKYLGKAEQALADLTRLVEESALDENAKSAIYPQLQNYRTAFKTLADSDKEIAALTPQAKAAADTAMTIGGEIDELVTAARDAQQSAVAASVARTKTFLWIASGLCVAIGAIFAWLLAIGITRPLGKTVNMIQAINAGDLQQRLDLGDRADEVGILARTLNGFADNLREEVVTAFEKLAAGDLTFAAQGVIREPLAKANAALNEVMLQIQTAGEQIASGSSEVSDASQSLSQGATESAASLEEIGSSMNEMGAQTRQNAENATLANRLSSQARQAADEGNARMVEMIEAMGDINASSRNISKIIKTIDEIAFQTNLLALNAAVEAARAGQHGKGFAVVAEEVRNLAARSAKAARETADLIEGSVNKVASGSQIADKTAEALGEIVNGVGKVTDLVAEIAAASNEQAQGIAEINTALSQIDQVTQQNTANAEESAAAAEELSSQAEQLRNMLRRFTLAGQTGTTPILKRPSMKTPPRSLPAPKPPRPAQNRPAEPQGWDKLEEEAPSQVIALDDSEFGKY</sequence>
<reference evidence="10 11" key="1">
    <citation type="submission" date="2019-07" db="EMBL/GenBank/DDBJ databases">
        <title>Insights of Desulfuromonas acetexigens electromicrobiology.</title>
        <authorList>
            <person name="Katuri K."/>
            <person name="Sapireddy V."/>
            <person name="Shaw D.R."/>
            <person name="Saikaly P."/>
        </authorList>
    </citation>
    <scope>NUCLEOTIDE SEQUENCE [LARGE SCALE GENOMIC DNA]</scope>
    <source>
        <strain evidence="10 11">2873</strain>
    </source>
</reference>
<feature type="transmembrane region" description="Helical" evidence="7">
    <location>
        <begin position="278"/>
        <end position="301"/>
    </location>
</feature>
<dbReference type="RefSeq" id="WP_092058099.1">
    <property type="nucleotide sequence ID" value="NZ_FOJJ01000039.1"/>
</dbReference>
<comment type="similarity">
    <text evidence="3">Belongs to the methyl-accepting chemotaxis (MCP) protein family.</text>
</comment>
<dbReference type="SMART" id="SM01358">
    <property type="entry name" value="HBM"/>
    <property type="match status" value="1"/>
</dbReference>
<keyword evidence="7" id="KW-0812">Transmembrane</keyword>
<organism evidence="10 11">
    <name type="scientific">Trichloromonas acetexigens</name>
    <dbReference type="NCBI Taxonomy" id="38815"/>
    <lineage>
        <taxon>Bacteria</taxon>
        <taxon>Pseudomonadati</taxon>
        <taxon>Thermodesulfobacteriota</taxon>
        <taxon>Desulfuromonadia</taxon>
        <taxon>Desulfuromonadales</taxon>
        <taxon>Trichloromonadaceae</taxon>
        <taxon>Trichloromonas</taxon>
    </lineage>
</organism>
<protein>
    <submittedName>
        <fullName evidence="10">HAMP domain-containing protein</fullName>
    </submittedName>
</protein>
<dbReference type="Pfam" id="PF00672">
    <property type="entry name" value="HAMP"/>
    <property type="match status" value="1"/>
</dbReference>
<dbReference type="GO" id="GO:0006935">
    <property type="term" value="P:chemotaxis"/>
    <property type="evidence" value="ECO:0007669"/>
    <property type="project" value="UniProtKB-KW"/>
</dbReference>
<dbReference type="GO" id="GO:0005886">
    <property type="term" value="C:plasma membrane"/>
    <property type="evidence" value="ECO:0007669"/>
    <property type="project" value="TreeGrafter"/>
</dbReference>
<keyword evidence="5" id="KW-0175">Coiled coil</keyword>
<evidence type="ECO:0000256" key="5">
    <source>
        <dbReference type="SAM" id="Coils"/>
    </source>
</evidence>
<dbReference type="Pfam" id="PF00015">
    <property type="entry name" value="MCPsignal"/>
    <property type="match status" value="1"/>
</dbReference>
<dbReference type="PANTHER" id="PTHR43531:SF11">
    <property type="entry name" value="METHYL-ACCEPTING CHEMOTAXIS PROTEIN 3"/>
    <property type="match status" value="1"/>
</dbReference>
<evidence type="ECO:0000256" key="7">
    <source>
        <dbReference type="SAM" id="Phobius"/>
    </source>
</evidence>
<evidence type="ECO:0000313" key="11">
    <source>
        <dbReference type="Proteomes" id="UP000317155"/>
    </source>
</evidence>
<dbReference type="SUPFAM" id="SSF58104">
    <property type="entry name" value="Methyl-accepting chemotaxis protein (MCP) signaling domain"/>
    <property type="match status" value="1"/>
</dbReference>
<evidence type="ECO:0000256" key="1">
    <source>
        <dbReference type="ARBA" id="ARBA00004370"/>
    </source>
</evidence>
<dbReference type="InterPro" id="IPR051310">
    <property type="entry name" value="MCP_chemotaxis"/>
</dbReference>
<feature type="region of interest" description="Disordered" evidence="6">
    <location>
        <begin position="398"/>
        <end position="420"/>
    </location>
</feature>
<evidence type="ECO:0000256" key="3">
    <source>
        <dbReference type="ARBA" id="ARBA00029447"/>
    </source>
</evidence>
<dbReference type="EMBL" id="VJVV01000007">
    <property type="protein sequence ID" value="TRO80548.1"/>
    <property type="molecule type" value="Genomic_DNA"/>
</dbReference>
<proteinExistence type="inferred from homology"/>
<dbReference type="AlphaFoldDB" id="A0A550JBB6"/>
<dbReference type="SMART" id="SM00304">
    <property type="entry name" value="HAMP"/>
    <property type="match status" value="2"/>
</dbReference>
<evidence type="ECO:0000256" key="2">
    <source>
        <dbReference type="ARBA" id="ARBA00022500"/>
    </source>
</evidence>
<dbReference type="SMART" id="SM00283">
    <property type="entry name" value="MA"/>
    <property type="match status" value="1"/>
</dbReference>
<comment type="caution">
    <text evidence="10">The sequence shown here is derived from an EMBL/GenBank/DDBJ whole genome shotgun (WGS) entry which is preliminary data.</text>
</comment>
<dbReference type="PROSITE" id="PS50885">
    <property type="entry name" value="HAMP"/>
    <property type="match status" value="1"/>
</dbReference>
<keyword evidence="4" id="KW-0807">Transducer</keyword>
<dbReference type="Gene3D" id="6.10.340.10">
    <property type="match status" value="1"/>
</dbReference>
<dbReference type="OrthoDB" id="9816383at2"/>
<dbReference type="FunFam" id="1.10.287.950:FF:000001">
    <property type="entry name" value="Methyl-accepting chemotaxis sensory transducer"/>
    <property type="match status" value="1"/>
</dbReference>
<feature type="coiled-coil region" evidence="5">
    <location>
        <begin position="610"/>
        <end position="637"/>
    </location>
</feature>
<feature type="compositionally biased region" description="Polar residues" evidence="6">
    <location>
        <begin position="398"/>
        <end position="418"/>
    </location>
</feature>
<gene>
    <name evidence="10" type="ORF">FL622_10650</name>
</gene>
<keyword evidence="11" id="KW-1185">Reference proteome</keyword>
<feature type="region of interest" description="Disordered" evidence="6">
    <location>
        <begin position="638"/>
        <end position="699"/>
    </location>
</feature>
<dbReference type="GO" id="GO:0004888">
    <property type="term" value="F:transmembrane signaling receptor activity"/>
    <property type="evidence" value="ECO:0007669"/>
    <property type="project" value="TreeGrafter"/>
</dbReference>
<keyword evidence="7" id="KW-0472">Membrane</keyword>
<dbReference type="CDD" id="cd11386">
    <property type="entry name" value="MCP_signal"/>
    <property type="match status" value="1"/>
</dbReference>
<dbReference type="Gene3D" id="1.10.287.950">
    <property type="entry name" value="Methyl-accepting chemotaxis protein"/>
    <property type="match status" value="1"/>
</dbReference>
<dbReference type="InterPro" id="IPR004089">
    <property type="entry name" value="MCPsignal_dom"/>
</dbReference>
<dbReference type="PANTHER" id="PTHR43531">
    <property type="entry name" value="PROTEIN ICFG"/>
    <property type="match status" value="1"/>
</dbReference>
<keyword evidence="2" id="KW-0145">Chemotaxis</keyword>